<sequence>MQKLSLDKDIHEVLVMFPKLKLIERDIKKAVRGEIDIFDVANNYVDSFDIDVVIPRNYPYGFPLLFETSNKLEHIPDRHFNEDESCCVCSLQEVDLISQKGISMKDFFLGYVIPYLANQLYFNIEKEWANGDYDHGAEGILQYYRELFELDSIEEIYELLSFLNKNRMNRNDTCFCGKKEKLKRCHIQTYSIIKNLSKKRIEYDILALKWLLRKLIIIKEVEKL</sequence>
<dbReference type="Proteomes" id="UP000005566">
    <property type="component" value="Unassembled WGS sequence"/>
</dbReference>
<evidence type="ECO:0000313" key="1">
    <source>
        <dbReference type="EMBL" id="EIA07284.1"/>
    </source>
</evidence>
<comment type="caution">
    <text evidence="1">The sequence shown here is derived from an EMBL/GenBank/DDBJ whole genome shotgun (WGS) entry which is preliminary data.</text>
</comment>
<dbReference type="OrthoDB" id="21421at2"/>
<keyword evidence="2" id="KW-1185">Reference proteome</keyword>
<proteinExistence type="predicted"/>
<organism evidence="1 2">
    <name type="scientific">Flavobacterium frigoris (strain PS1)</name>
    <dbReference type="NCBI Taxonomy" id="1086011"/>
    <lineage>
        <taxon>Bacteria</taxon>
        <taxon>Pseudomonadati</taxon>
        <taxon>Bacteroidota</taxon>
        <taxon>Flavobacteriia</taxon>
        <taxon>Flavobacteriales</taxon>
        <taxon>Flavobacteriaceae</taxon>
        <taxon>Flavobacterium</taxon>
    </lineage>
</organism>
<name>H7FW55_FLAFP</name>
<dbReference type="eggNOG" id="COG3012">
    <property type="taxonomic scope" value="Bacteria"/>
</dbReference>
<dbReference type="EMBL" id="AHKF01000031">
    <property type="protein sequence ID" value="EIA07284.1"/>
    <property type="molecule type" value="Genomic_DNA"/>
</dbReference>
<dbReference type="STRING" id="1086011.HJ01_03402"/>
<dbReference type="AlphaFoldDB" id="H7FW55"/>
<accession>H7FW55</accession>
<dbReference type="RefSeq" id="WP_007139580.1">
    <property type="nucleotide sequence ID" value="NZ_AHKF01000031.1"/>
</dbReference>
<dbReference type="PATRIC" id="fig|1086011.3.peg.3332"/>
<evidence type="ECO:0008006" key="3">
    <source>
        <dbReference type="Google" id="ProtNLM"/>
    </source>
</evidence>
<reference evidence="1 2" key="1">
    <citation type="journal article" date="2014" name="Acta Crystallogr. D">
        <title>Structure-based characterization and antifreeze properties of a hyperactive ice-binding protein from the Antarctic bacterium Flavobacterium frigoris PS1.</title>
        <authorList>
            <person name="Do H."/>
            <person name="Kim S.J."/>
            <person name="Kim H.J."/>
            <person name="Lee J.H."/>
        </authorList>
    </citation>
    <scope>NUCLEOTIDE SEQUENCE [LARGE SCALE GENOMIC DNA]</scope>
    <source>
        <strain evidence="1 2">PS1</strain>
    </source>
</reference>
<gene>
    <name evidence="1" type="ORF">HJ01_03402</name>
</gene>
<protein>
    <recommendedName>
        <fullName evidence="3">SEC-C motif-containing protein</fullName>
    </recommendedName>
</protein>
<evidence type="ECO:0000313" key="2">
    <source>
        <dbReference type="Proteomes" id="UP000005566"/>
    </source>
</evidence>